<dbReference type="STRING" id="888061.AXF15_04940"/>
<dbReference type="PANTHER" id="PTHR36528">
    <property type="entry name" value="CRISPR SYSTEM SINGLE-STRAND-SPECIFIC DEOXYRIBONUCLEASE CAS10/CSM1 (SUBTYPE III-A)"/>
    <property type="match status" value="1"/>
</dbReference>
<dbReference type="GO" id="GO:0004527">
    <property type="term" value="F:exonuclease activity"/>
    <property type="evidence" value="ECO:0007669"/>
    <property type="project" value="UniProtKB-KW"/>
</dbReference>
<dbReference type="GO" id="GO:0016740">
    <property type="term" value="F:transferase activity"/>
    <property type="evidence" value="ECO:0007669"/>
    <property type="project" value="UniProtKB-KW"/>
</dbReference>
<comment type="cofactor">
    <cofactor evidence="1">
        <name>a divalent metal cation</name>
        <dbReference type="ChEBI" id="CHEBI:60240"/>
    </cofactor>
</comment>
<keyword evidence="9" id="KW-0269">Exonuclease</keyword>
<dbReference type="InterPro" id="IPR041062">
    <property type="entry name" value="Csm1_B"/>
</dbReference>
<name>A0A0X8JPD8_9BACT</name>
<keyword evidence="6" id="KW-0547">Nucleotide-binding</keyword>
<keyword evidence="5" id="KW-0540">Nuclease</keyword>
<keyword evidence="11" id="KW-0051">Antiviral defense</keyword>
<dbReference type="Gene3D" id="1.10.3210.10">
    <property type="entry name" value="Hypothetical protein af1432"/>
    <property type="match status" value="1"/>
</dbReference>
<keyword evidence="4" id="KW-0808">Transferase</keyword>
<dbReference type="InterPro" id="IPR006674">
    <property type="entry name" value="HD_domain"/>
</dbReference>
<sequence length="817" mass="90860">MVRTEMEILVLSALLHDIGKLAQRARRPKSVDLEGEYCPVSQGGRPSHLHVLYSDYFIENDLPLPPELEPCRSRIARLASAHHKPAGDNLMEQVLSRADRLSAGMDRARQEEDAGDYMTARLLSAFSQIRFSENGGAPRKYHALAPIEEDPFPTDLDEARKTGYPELFDTFLEGLGAIPRDMGVRHYLSSLVSLLERYTWCIPSSTYKTEPDISLYDHAVTTAAIAQALFVYHHHHGDMPGSGDTQKFILMGGDLSGIQSYIFGIEKSHGTGVAKLLRARSFHLQALTHSVILTFLERAELFPLARIMDAGGRFILLLPAVPKVEALLPAFADEVQAWFLDEFKGRLSLNLSHAVRMSEKDFELAVFSRRLDEFFDQLEARKMRKFSSLLEAGRSPVAGREDEDFSSGACAVCQINPVSDAASARYEQQTGKPAGLCGQCEAQISRIGGRLPTAPFALFSGTPSPNGVQLFGGIWLHFMEEADRRHKDALDILNLRDRTRFTGHAIAGHLPRFAPGDDTRWKEEGRQTDQEEEIRSGAPKTFTHLAQEARIADGQGGLRGKAFLGAFKADVDNLGLLFSIGFGDRLSLSRFAGLSRMLNHFFAEVMTGMIRDNRLYNDIYTVFAGGDDLFLIGPWHQMMDFAEELAAEFRRYVADNSDITLSAGIFVAKPALPANTIARNAEILLDESKNYRSTDGNGRTKNAVTALGVTAGWEEYSRLSRKGLWLEELALGGGIPSGLLRRLMGYADDCAAFSSGRGGRRSGMYRSHMRYDFARNLNGKVLAEKDREELEALGTDPETLKRMRLAISYALYRMRTE</sequence>
<dbReference type="PANTHER" id="PTHR36528:SF1">
    <property type="entry name" value="CRISPR SYSTEM SINGLE-STRAND-SPECIFIC DEOXYRIBONUCLEASE CAS10_CSM1 (SUBTYPE III-A)"/>
    <property type="match status" value="1"/>
</dbReference>
<dbReference type="Proteomes" id="UP000063964">
    <property type="component" value="Chromosome"/>
</dbReference>
<evidence type="ECO:0000256" key="1">
    <source>
        <dbReference type="ARBA" id="ARBA00001968"/>
    </source>
</evidence>
<dbReference type="OrthoDB" id="9768769at2"/>
<accession>A0A0X8JPD8</accession>
<dbReference type="GO" id="GO:0004519">
    <property type="term" value="F:endonuclease activity"/>
    <property type="evidence" value="ECO:0007669"/>
    <property type="project" value="UniProtKB-KW"/>
</dbReference>
<keyword evidence="8" id="KW-0378">Hydrolase</keyword>
<evidence type="ECO:0000259" key="13">
    <source>
        <dbReference type="PROSITE" id="PS50887"/>
    </source>
</evidence>
<dbReference type="AlphaFoldDB" id="A0A0X8JPD8"/>
<reference evidence="15" key="1">
    <citation type="submission" date="2016-02" db="EMBL/GenBank/DDBJ databases">
        <authorList>
            <person name="Holder M.E."/>
            <person name="Ajami N.J."/>
            <person name="Petrosino J.F."/>
        </authorList>
    </citation>
    <scope>NUCLEOTIDE SEQUENCE [LARGE SCALE GENOMIC DNA]</scope>
    <source>
        <strain evidence="15">DSM 12838</strain>
    </source>
</reference>
<keyword evidence="7" id="KW-0255">Endonuclease</keyword>
<organism evidence="14 15">
    <name type="scientific">Desulfomicrobium orale DSM 12838</name>
    <dbReference type="NCBI Taxonomy" id="888061"/>
    <lineage>
        <taxon>Bacteria</taxon>
        <taxon>Pseudomonadati</taxon>
        <taxon>Thermodesulfobacteriota</taxon>
        <taxon>Desulfovibrionia</taxon>
        <taxon>Desulfovibrionales</taxon>
        <taxon>Desulfomicrobiaceae</taxon>
        <taxon>Desulfomicrobium</taxon>
    </lineage>
</organism>
<dbReference type="InterPro" id="IPR043128">
    <property type="entry name" value="Rev_trsase/Diguanyl_cyclase"/>
</dbReference>
<dbReference type="GO" id="GO:0005524">
    <property type="term" value="F:ATP binding"/>
    <property type="evidence" value="ECO:0007669"/>
    <property type="project" value="UniProtKB-KW"/>
</dbReference>
<dbReference type="InterPro" id="IPR013408">
    <property type="entry name" value="Cas10/Csm1"/>
</dbReference>
<evidence type="ECO:0000256" key="7">
    <source>
        <dbReference type="ARBA" id="ARBA00022759"/>
    </source>
</evidence>
<keyword evidence="10" id="KW-0067">ATP-binding</keyword>
<dbReference type="Gene3D" id="3.30.70.270">
    <property type="match status" value="1"/>
</dbReference>
<dbReference type="InterPro" id="IPR000160">
    <property type="entry name" value="GGDEF_dom"/>
</dbReference>
<evidence type="ECO:0000256" key="5">
    <source>
        <dbReference type="ARBA" id="ARBA00022722"/>
    </source>
</evidence>
<protein>
    <recommendedName>
        <fullName evidence="3">CRISPR system single-strand-specific deoxyribonuclease Cas10/Csm1 (subtype III-A)</fullName>
    </recommendedName>
    <alternativeName>
        <fullName evidence="12">Cyclic oligoadenylate synthase</fullName>
    </alternativeName>
</protein>
<gene>
    <name evidence="14" type="ORF">AXF15_04940</name>
</gene>
<comment type="similarity">
    <text evidence="2">Belongs to the CRISPR-associated Cas10/Csm1 family.</text>
</comment>
<evidence type="ECO:0000256" key="6">
    <source>
        <dbReference type="ARBA" id="ARBA00022741"/>
    </source>
</evidence>
<evidence type="ECO:0000256" key="12">
    <source>
        <dbReference type="ARBA" id="ARBA00032922"/>
    </source>
</evidence>
<feature type="domain" description="GGDEF" evidence="13">
    <location>
        <begin position="562"/>
        <end position="707"/>
    </location>
</feature>
<dbReference type="PROSITE" id="PS50887">
    <property type="entry name" value="GGDEF"/>
    <property type="match status" value="1"/>
</dbReference>
<evidence type="ECO:0000256" key="2">
    <source>
        <dbReference type="ARBA" id="ARBA00005700"/>
    </source>
</evidence>
<evidence type="ECO:0000256" key="9">
    <source>
        <dbReference type="ARBA" id="ARBA00022839"/>
    </source>
</evidence>
<dbReference type="RefSeq" id="WP_066604106.1">
    <property type="nucleotide sequence ID" value="NZ_CP014230.1"/>
</dbReference>
<dbReference type="Pfam" id="PF22335">
    <property type="entry name" value="Cas10-Cmr2_palm2"/>
    <property type="match status" value="1"/>
</dbReference>
<evidence type="ECO:0000256" key="10">
    <source>
        <dbReference type="ARBA" id="ARBA00022840"/>
    </source>
</evidence>
<dbReference type="KEGG" id="doa:AXF15_04940"/>
<dbReference type="Pfam" id="PF18211">
    <property type="entry name" value="Csm1_B"/>
    <property type="match status" value="1"/>
</dbReference>
<proteinExistence type="inferred from homology"/>
<dbReference type="GO" id="GO:0051607">
    <property type="term" value="P:defense response to virus"/>
    <property type="evidence" value="ECO:0007669"/>
    <property type="project" value="UniProtKB-KW"/>
</dbReference>
<evidence type="ECO:0000256" key="3">
    <source>
        <dbReference type="ARBA" id="ARBA00014333"/>
    </source>
</evidence>
<dbReference type="InterPro" id="IPR052117">
    <property type="entry name" value="Cas10/Csm1_subtype-III-A"/>
</dbReference>
<evidence type="ECO:0000313" key="15">
    <source>
        <dbReference type="Proteomes" id="UP000063964"/>
    </source>
</evidence>
<dbReference type="InterPro" id="IPR054767">
    <property type="entry name" value="Cas10-Cmr2_palm2"/>
</dbReference>
<keyword evidence="15" id="KW-1185">Reference proteome</keyword>
<dbReference type="SUPFAM" id="SSF109604">
    <property type="entry name" value="HD-domain/PDEase-like"/>
    <property type="match status" value="1"/>
</dbReference>
<dbReference type="Pfam" id="PF01966">
    <property type="entry name" value="HD"/>
    <property type="match status" value="1"/>
</dbReference>
<evidence type="ECO:0000256" key="11">
    <source>
        <dbReference type="ARBA" id="ARBA00023118"/>
    </source>
</evidence>
<dbReference type="EMBL" id="CP014230">
    <property type="protein sequence ID" value="AMD92522.1"/>
    <property type="molecule type" value="Genomic_DNA"/>
</dbReference>
<dbReference type="NCBIfam" id="TIGR02578">
    <property type="entry name" value="cas_TM1811_Csm1"/>
    <property type="match status" value="1"/>
</dbReference>
<evidence type="ECO:0000256" key="4">
    <source>
        <dbReference type="ARBA" id="ARBA00022679"/>
    </source>
</evidence>
<evidence type="ECO:0000313" key="14">
    <source>
        <dbReference type="EMBL" id="AMD92522.1"/>
    </source>
</evidence>
<evidence type="ECO:0000256" key="8">
    <source>
        <dbReference type="ARBA" id="ARBA00022801"/>
    </source>
</evidence>